<dbReference type="Gene3D" id="3.20.20.140">
    <property type="entry name" value="Metal-dependent hydrolases"/>
    <property type="match status" value="1"/>
</dbReference>
<keyword evidence="3" id="KW-0378">Hydrolase</keyword>
<organism evidence="3 4">
    <name type="scientific">Longimicrobium terrae</name>
    <dbReference type="NCBI Taxonomy" id="1639882"/>
    <lineage>
        <taxon>Bacteria</taxon>
        <taxon>Pseudomonadati</taxon>
        <taxon>Gemmatimonadota</taxon>
        <taxon>Longimicrobiia</taxon>
        <taxon>Longimicrobiales</taxon>
        <taxon>Longimicrobiaceae</taxon>
        <taxon>Longimicrobium</taxon>
    </lineage>
</organism>
<dbReference type="PANTHER" id="PTHR43135:SF3">
    <property type="entry name" value="ALPHA-D-RIBOSE 1-METHYLPHOSPHONATE 5-TRIPHOSPHATE DIPHOSPHATASE"/>
    <property type="match status" value="1"/>
</dbReference>
<dbReference type="Pfam" id="PF01979">
    <property type="entry name" value="Amidohydro_1"/>
    <property type="match status" value="1"/>
</dbReference>
<dbReference type="SUPFAM" id="SSF51338">
    <property type="entry name" value="Composite domain of metallo-dependent hydrolases"/>
    <property type="match status" value="1"/>
</dbReference>
<dbReference type="SUPFAM" id="SSF51556">
    <property type="entry name" value="Metallo-dependent hydrolases"/>
    <property type="match status" value="1"/>
</dbReference>
<protein>
    <submittedName>
        <fullName evidence="3">Imidazolonepropionase-like amidohydrolase</fullName>
    </submittedName>
</protein>
<dbReference type="GO" id="GO:0016810">
    <property type="term" value="F:hydrolase activity, acting on carbon-nitrogen (but not peptide) bonds"/>
    <property type="evidence" value="ECO:0007669"/>
    <property type="project" value="InterPro"/>
</dbReference>
<gene>
    <name evidence="3" type="ORF">HNQ61_002452</name>
</gene>
<dbReference type="Gene3D" id="2.30.40.10">
    <property type="entry name" value="Urease, subunit C, domain 1"/>
    <property type="match status" value="1"/>
</dbReference>
<keyword evidence="4" id="KW-1185">Reference proteome</keyword>
<dbReference type="Proteomes" id="UP000582837">
    <property type="component" value="Unassembled WGS sequence"/>
</dbReference>
<accession>A0A841GYJ5</accession>
<evidence type="ECO:0000259" key="2">
    <source>
        <dbReference type="Pfam" id="PF01979"/>
    </source>
</evidence>
<evidence type="ECO:0000313" key="3">
    <source>
        <dbReference type="EMBL" id="MBB6070830.1"/>
    </source>
</evidence>
<dbReference type="PANTHER" id="PTHR43135">
    <property type="entry name" value="ALPHA-D-RIBOSE 1-METHYLPHOSPHONATE 5-TRIPHOSPHATE DIPHOSPHATASE"/>
    <property type="match status" value="1"/>
</dbReference>
<feature type="domain" description="Amidohydrolase-related" evidence="2">
    <location>
        <begin position="271"/>
        <end position="400"/>
    </location>
</feature>
<sequence length="426" mass="45505">MNHKLLAAAAAAALAASPAAAQTIAITGGTVHPISGPAIQNGTVIIQNGRITAVGAGLAAPAGARVIDARGKVVTPGLFEPSTNMALVEVESVDETNDARFQNDEDRVAAAFNVSDGINPRSMVIPVTRIAGVTTVISRPQGGLISGQGIGIDLIGNNVADMVITPGPIAMFASVSENVQESAGNGTRSGVFMRMREVLDDARTWARNPQAFERGETRQFSISRLDLAALQPVLRGELPLVVEAHRASDIQTIIRLADEYKIRLIITGGTEAWMVAGDLARARVPVLVKVLRNLPESFESLGARYENAALLRRAGVQVAITTGETFKAYNIRQEAGNAVAYGLPYDEALRAVTLAPAQIFGVADRYGSLEAGKVADVVVWDGDPLEMLTRVNTVIIRGREVPMTSRETMLRDRYMNLDENARSYRQ</sequence>
<comment type="caution">
    <text evidence="3">The sequence shown here is derived from an EMBL/GenBank/DDBJ whole genome shotgun (WGS) entry which is preliminary data.</text>
</comment>
<reference evidence="3 4" key="1">
    <citation type="submission" date="2020-08" db="EMBL/GenBank/DDBJ databases">
        <title>Genomic Encyclopedia of Type Strains, Phase IV (KMG-IV): sequencing the most valuable type-strain genomes for metagenomic binning, comparative biology and taxonomic classification.</title>
        <authorList>
            <person name="Goeker M."/>
        </authorList>
    </citation>
    <scope>NUCLEOTIDE SEQUENCE [LARGE SCALE GENOMIC DNA]</scope>
    <source>
        <strain evidence="3 4">DSM 29007</strain>
    </source>
</reference>
<dbReference type="InterPro" id="IPR011059">
    <property type="entry name" value="Metal-dep_hydrolase_composite"/>
</dbReference>
<feature type="chain" id="PRO_5032753315" evidence="1">
    <location>
        <begin position="22"/>
        <end position="426"/>
    </location>
</feature>
<dbReference type="EMBL" id="JACHIA010000006">
    <property type="protein sequence ID" value="MBB6070830.1"/>
    <property type="molecule type" value="Genomic_DNA"/>
</dbReference>
<proteinExistence type="predicted"/>
<dbReference type="InterPro" id="IPR032466">
    <property type="entry name" value="Metal_Hydrolase"/>
</dbReference>
<keyword evidence="1" id="KW-0732">Signal</keyword>
<feature type="signal peptide" evidence="1">
    <location>
        <begin position="1"/>
        <end position="21"/>
    </location>
</feature>
<dbReference type="InterPro" id="IPR006680">
    <property type="entry name" value="Amidohydro-rel"/>
</dbReference>
<name>A0A841GYJ5_9BACT</name>
<dbReference type="AlphaFoldDB" id="A0A841GYJ5"/>
<evidence type="ECO:0000256" key="1">
    <source>
        <dbReference type="SAM" id="SignalP"/>
    </source>
</evidence>
<dbReference type="InterPro" id="IPR051781">
    <property type="entry name" value="Metallo-dep_Hydrolase"/>
</dbReference>
<evidence type="ECO:0000313" key="4">
    <source>
        <dbReference type="Proteomes" id="UP000582837"/>
    </source>
</evidence>
<dbReference type="RefSeq" id="WP_170033167.1">
    <property type="nucleotide sequence ID" value="NZ_JABDTL010000001.1"/>
</dbReference>